<proteinExistence type="predicted"/>
<protein>
    <submittedName>
        <fullName evidence="1">Uncharacterized protein</fullName>
    </submittedName>
</protein>
<dbReference type="Proteomes" id="UP000019202">
    <property type="component" value="Unassembled WGS sequence"/>
</dbReference>
<sequence length="77" mass="8215">MNTPCQPVREVCHDHEQLSGIFPDPARLGGEQWPVAHSDCHGVVYPAVSGQSDGHLAESAGVRGGRRSQWIAVTGPD</sequence>
<organism evidence="1 2">
    <name type="scientific">Xenorhabdus szentirmaii DSM 16338</name>
    <dbReference type="NCBI Taxonomy" id="1427518"/>
    <lineage>
        <taxon>Bacteria</taxon>
        <taxon>Pseudomonadati</taxon>
        <taxon>Pseudomonadota</taxon>
        <taxon>Gammaproteobacteria</taxon>
        <taxon>Enterobacterales</taxon>
        <taxon>Morganellaceae</taxon>
        <taxon>Xenorhabdus</taxon>
    </lineage>
</organism>
<evidence type="ECO:0000313" key="2">
    <source>
        <dbReference type="Proteomes" id="UP000019202"/>
    </source>
</evidence>
<dbReference type="EMBL" id="CBXF010000045">
    <property type="protein sequence ID" value="CDL81519.1"/>
    <property type="molecule type" value="Genomic_DNA"/>
</dbReference>
<evidence type="ECO:0000313" key="1">
    <source>
        <dbReference type="EMBL" id="CDL81519.1"/>
    </source>
</evidence>
<name>W1ISW0_9GAMM</name>
<keyword evidence="2" id="KW-1185">Reference proteome</keyword>
<accession>W1ISW0</accession>
<gene>
    <name evidence="1" type="ORF">XSR1_1390002</name>
</gene>
<dbReference type="AlphaFoldDB" id="W1ISW0"/>
<reference evidence="1" key="1">
    <citation type="submission" date="2013-11" db="EMBL/GenBank/DDBJ databases">
        <title>Draft genome sequence and annotation of the entomopathogenic bacteria, Xenorhabdus cabanillasi strain JM26 and Xenorhabdus szentirmai strain DSM 16338.</title>
        <authorList>
            <person name="Gualtieri M."/>
            <person name="Ogier J.C."/>
            <person name="Pages S."/>
            <person name="Givaudan A."/>
            <person name="Gaudriault S."/>
        </authorList>
    </citation>
    <scope>NUCLEOTIDE SEQUENCE [LARGE SCALE GENOMIC DNA]</scope>
    <source>
        <strain evidence="1">DSM 16338</strain>
    </source>
</reference>
<comment type="caution">
    <text evidence="1">The sequence shown here is derived from an EMBL/GenBank/DDBJ whole genome shotgun (WGS) entry which is preliminary data.</text>
</comment>